<evidence type="ECO:0000313" key="2">
    <source>
        <dbReference type="Proteomes" id="UP000587527"/>
    </source>
</evidence>
<protein>
    <recommendedName>
        <fullName evidence="3">DUF2795 domain-containing protein</fullName>
    </recommendedName>
</protein>
<organism evidence="1 2">
    <name type="scientific">Allocatelliglobosispora scoriae</name>
    <dbReference type="NCBI Taxonomy" id="643052"/>
    <lineage>
        <taxon>Bacteria</taxon>
        <taxon>Bacillati</taxon>
        <taxon>Actinomycetota</taxon>
        <taxon>Actinomycetes</taxon>
        <taxon>Micromonosporales</taxon>
        <taxon>Micromonosporaceae</taxon>
        <taxon>Allocatelliglobosispora</taxon>
    </lineage>
</organism>
<gene>
    <name evidence="1" type="ORF">F4553_007741</name>
</gene>
<dbReference type="Pfam" id="PF11387">
    <property type="entry name" value="DUF2795"/>
    <property type="match status" value="1"/>
</dbReference>
<name>A0A841BYU0_9ACTN</name>
<dbReference type="AlphaFoldDB" id="A0A841BYU0"/>
<dbReference type="EMBL" id="JACHMN010000003">
    <property type="protein sequence ID" value="MBB5874307.1"/>
    <property type="molecule type" value="Genomic_DNA"/>
</dbReference>
<evidence type="ECO:0000313" key="1">
    <source>
        <dbReference type="EMBL" id="MBB5874307.1"/>
    </source>
</evidence>
<comment type="caution">
    <text evidence="1">The sequence shown here is derived from an EMBL/GenBank/DDBJ whole genome shotgun (WGS) entry which is preliminary data.</text>
</comment>
<dbReference type="InterPro" id="IPR021527">
    <property type="entry name" value="DUF2795"/>
</dbReference>
<accession>A0A841BYU0</accession>
<dbReference type="Proteomes" id="UP000587527">
    <property type="component" value="Unassembled WGS sequence"/>
</dbReference>
<proteinExistence type="predicted"/>
<sequence>MIDTFGPERGDRGLAAPRSAWTVQPGFGSSLPAKHADSAGGDIRAHLGTYVYGAVFPTTSQDLIKAATDHQADDDVVSILRQLDPVTGFCTPAEVWRALELGTDNRF</sequence>
<reference evidence="1 2" key="1">
    <citation type="submission" date="2020-08" db="EMBL/GenBank/DDBJ databases">
        <title>Sequencing the genomes of 1000 actinobacteria strains.</title>
        <authorList>
            <person name="Klenk H.-P."/>
        </authorList>
    </citation>
    <scope>NUCLEOTIDE SEQUENCE [LARGE SCALE GENOMIC DNA]</scope>
    <source>
        <strain evidence="1 2">DSM 45362</strain>
    </source>
</reference>
<evidence type="ECO:0008006" key="3">
    <source>
        <dbReference type="Google" id="ProtNLM"/>
    </source>
</evidence>
<keyword evidence="2" id="KW-1185">Reference proteome</keyword>